<dbReference type="EMBL" id="LIAE01009923">
    <property type="protein sequence ID" value="PAV67476.1"/>
    <property type="molecule type" value="Genomic_DNA"/>
</dbReference>
<dbReference type="GO" id="GO:0009099">
    <property type="term" value="P:L-valine biosynthetic process"/>
    <property type="evidence" value="ECO:0007669"/>
    <property type="project" value="TreeGrafter"/>
</dbReference>
<dbReference type="STRING" id="2018661.A0A2A2K0B6"/>
<dbReference type="CDD" id="cd07035">
    <property type="entry name" value="TPP_PYR_POX_like"/>
    <property type="match status" value="1"/>
</dbReference>
<dbReference type="Pfam" id="PF02776">
    <property type="entry name" value="TPP_enzyme_N"/>
    <property type="match status" value="1"/>
</dbReference>
<evidence type="ECO:0000313" key="6">
    <source>
        <dbReference type="Proteomes" id="UP000218231"/>
    </source>
</evidence>
<feature type="domain" description="Thiamine pyrophosphate enzyme N-terminal TPP-binding" evidence="4">
    <location>
        <begin position="7"/>
        <end position="125"/>
    </location>
</feature>
<comment type="caution">
    <text evidence="5">The sequence shown here is derived from an EMBL/GenBank/DDBJ whole genome shotgun (WGS) entry which is preliminary data.</text>
</comment>
<dbReference type="GO" id="GO:0003984">
    <property type="term" value="F:acetolactate synthase activity"/>
    <property type="evidence" value="ECO:0007669"/>
    <property type="project" value="TreeGrafter"/>
</dbReference>
<feature type="domain" description="Thiamine pyrophosphate enzyme central" evidence="3">
    <location>
        <begin position="221"/>
        <end position="278"/>
    </location>
</feature>
<evidence type="ECO:0000256" key="1">
    <source>
        <dbReference type="ARBA" id="ARBA00007812"/>
    </source>
</evidence>
<dbReference type="InterPro" id="IPR029061">
    <property type="entry name" value="THDP-binding"/>
</dbReference>
<dbReference type="GO" id="GO:0000287">
    <property type="term" value="F:magnesium ion binding"/>
    <property type="evidence" value="ECO:0007669"/>
    <property type="project" value="InterPro"/>
</dbReference>
<protein>
    <recommendedName>
        <fullName evidence="7">Thiamine pyrophosphate enzyme N-terminal TPP-binding domain-containing protein</fullName>
    </recommendedName>
</protein>
<dbReference type="InterPro" id="IPR029035">
    <property type="entry name" value="DHS-like_NAD/FAD-binding_dom"/>
</dbReference>
<dbReference type="GO" id="GO:0009097">
    <property type="term" value="P:isoleucine biosynthetic process"/>
    <property type="evidence" value="ECO:0007669"/>
    <property type="project" value="TreeGrafter"/>
</dbReference>
<dbReference type="Gene3D" id="3.40.50.1220">
    <property type="entry name" value="TPP-binding domain"/>
    <property type="match status" value="1"/>
</dbReference>
<evidence type="ECO:0000259" key="4">
    <source>
        <dbReference type="Pfam" id="PF02776"/>
    </source>
</evidence>
<dbReference type="PANTHER" id="PTHR18968">
    <property type="entry name" value="THIAMINE PYROPHOSPHATE ENZYMES"/>
    <property type="match status" value="1"/>
</dbReference>
<dbReference type="FunFam" id="3.40.50.970:FF:000007">
    <property type="entry name" value="Acetolactate synthase"/>
    <property type="match status" value="1"/>
</dbReference>
<evidence type="ECO:0000256" key="2">
    <source>
        <dbReference type="ARBA" id="ARBA00023052"/>
    </source>
</evidence>
<dbReference type="SUPFAM" id="SSF52518">
    <property type="entry name" value="Thiamin diphosphate-binding fold (THDP-binding)"/>
    <property type="match status" value="1"/>
</dbReference>
<keyword evidence="2" id="KW-0786">Thiamine pyrophosphate</keyword>
<evidence type="ECO:0000313" key="5">
    <source>
        <dbReference type="EMBL" id="PAV67476.1"/>
    </source>
</evidence>
<dbReference type="GO" id="GO:0005948">
    <property type="term" value="C:acetolactate synthase complex"/>
    <property type="evidence" value="ECO:0007669"/>
    <property type="project" value="TreeGrafter"/>
</dbReference>
<keyword evidence="6" id="KW-1185">Reference proteome</keyword>
<dbReference type="GO" id="GO:0050660">
    <property type="term" value="F:flavin adenine dinucleotide binding"/>
    <property type="evidence" value="ECO:0007669"/>
    <property type="project" value="TreeGrafter"/>
</dbReference>
<dbReference type="Gene3D" id="3.40.50.970">
    <property type="match status" value="2"/>
</dbReference>
<dbReference type="InterPro" id="IPR012000">
    <property type="entry name" value="Thiamin_PyroP_enz_cen_dom"/>
</dbReference>
<dbReference type="Proteomes" id="UP000218231">
    <property type="component" value="Unassembled WGS sequence"/>
</dbReference>
<dbReference type="GO" id="GO:0030976">
    <property type="term" value="F:thiamine pyrophosphate binding"/>
    <property type="evidence" value="ECO:0007669"/>
    <property type="project" value="InterPro"/>
</dbReference>
<dbReference type="PANTHER" id="PTHR18968:SF13">
    <property type="entry name" value="ACETOLACTATE SYNTHASE CATALYTIC SUBUNIT, MITOCHONDRIAL"/>
    <property type="match status" value="1"/>
</dbReference>
<dbReference type="Pfam" id="PF00205">
    <property type="entry name" value="TPP_enzyme_M"/>
    <property type="match status" value="1"/>
</dbReference>
<organism evidence="5 6">
    <name type="scientific">Diploscapter pachys</name>
    <dbReference type="NCBI Taxonomy" id="2018661"/>
    <lineage>
        <taxon>Eukaryota</taxon>
        <taxon>Metazoa</taxon>
        <taxon>Ecdysozoa</taxon>
        <taxon>Nematoda</taxon>
        <taxon>Chromadorea</taxon>
        <taxon>Rhabditida</taxon>
        <taxon>Rhabditina</taxon>
        <taxon>Rhabditomorpha</taxon>
        <taxon>Rhabditoidea</taxon>
        <taxon>Rhabditidae</taxon>
        <taxon>Diploscapter</taxon>
    </lineage>
</organism>
<evidence type="ECO:0008006" key="7">
    <source>
        <dbReference type="Google" id="ProtNLM"/>
    </source>
</evidence>
<dbReference type="SUPFAM" id="SSF52467">
    <property type="entry name" value="DHS-like NAD/FAD-binding domain"/>
    <property type="match status" value="1"/>
</dbReference>
<dbReference type="OrthoDB" id="16262at2759"/>
<evidence type="ECO:0000259" key="3">
    <source>
        <dbReference type="Pfam" id="PF00205"/>
    </source>
</evidence>
<dbReference type="InterPro" id="IPR045229">
    <property type="entry name" value="TPP_enz"/>
</dbReference>
<comment type="similarity">
    <text evidence="1">Belongs to the TPP enzyme family.</text>
</comment>
<reference evidence="5 6" key="1">
    <citation type="journal article" date="2017" name="Curr. Biol.">
        <title>Genome architecture and evolution of a unichromosomal asexual nematode.</title>
        <authorList>
            <person name="Fradin H."/>
            <person name="Zegar C."/>
            <person name="Gutwein M."/>
            <person name="Lucas J."/>
            <person name="Kovtun M."/>
            <person name="Corcoran D."/>
            <person name="Baugh L.R."/>
            <person name="Kiontke K."/>
            <person name="Gunsalus K."/>
            <person name="Fitch D.H."/>
            <person name="Piano F."/>
        </authorList>
    </citation>
    <scope>NUCLEOTIDE SEQUENCE [LARGE SCALE GENOMIC DNA]</scope>
    <source>
        <strain evidence="5">PF1309</strain>
    </source>
</reference>
<dbReference type="InterPro" id="IPR012001">
    <property type="entry name" value="Thiamin_PyroP_enz_TPP-bd_dom"/>
</dbReference>
<feature type="non-terminal residue" evidence="5">
    <location>
        <position position="1"/>
    </location>
</feature>
<sequence>RTVGEKSGADILVEALCDLGVEVVFGYPGGAVLPIYDAMFRANANGTRIKHILVRHEQAATHAAEGYARSTGKPGVVLVTSGPGATNAVTGITDALLDSIPMVVITGQVPTGLIGTDAFQEADTVGITRHCTKHNYLVKDPAKLGPTIHEAFHIATSGRPGPVVVDIPKDVQVATARYTKPGPIQHKTYRPRVKAPQSEIEQVVDMLAAAERPILYTGGGADLVIAIGSRFDDRVTGRLDAFSPNSRKVHIDIDRSSVNKNVRVDLAVIADAGHAMEDMVRIWKARQHPKPDTTDWWRRIAGWRAVGCLDFPETASDIMPQRAIRALCGRHSTSASRSPTGG</sequence>
<name>A0A2A2K0B6_9BILA</name>
<accession>A0A2A2K0B6</accession>
<proteinExistence type="inferred from homology"/>
<dbReference type="AlphaFoldDB" id="A0A2A2K0B6"/>
<gene>
    <name evidence="5" type="ORF">WR25_24167</name>
</gene>